<feature type="region of interest" description="Disordered" evidence="1">
    <location>
        <begin position="38"/>
        <end position="57"/>
    </location>
</feature>
<keyword evidence="2" id="KW-0812">Transmembrane</keyword>
<dbReference type="RefSeq" id="XP_006824418.1">
    <property type="nucleotide sequence ID" value="XM_006824355.1"/>
</dbReference>
<dbReference type="Proteomes" id="UP000694865">
    <property type="component" value="Unplaced"/>
</dbReference>
<dbReference type="GeneID" id="102805300"/>
<feature type="non-terminal residue" evidence="5">
    <location>
        <position position="1"/>
    </location>
</feature>
<dbReference type="InterPro" id="IPR041343">
    <property type="entry name" value="PRC2_HTH_1"/>
</dbReference>
<proteinExistence type="predicted"/>
<name>A0ABM0MWM7_SACKO</name>
<protein>
    <submittedName>
        <fullName evidence="5">Histone-lysine N-methyltransferase EZH2-like</fullName>
    </submittedName>
</protein>
<keyword evidence="4" id="KW-1185">Reference proteome</keyword>
<organism evidence="4 5">
    <name type="scientific">Saccoglossus kowalevskii</name>
    <name type="common">Acorn worm</name>
    <dbReference type="NCBI Taxonomy" id="10224"/>
    <lineage>
        <taxon>Eukaryota</taxon>
        <taxon>Metazoa</taxon>
        <taxon>Hemichordata</taxon>
        <taxon>Enteropneusta</taxon>
        <taxon>Harrimaniidae</taxon>
        <taxon>Saccoglossus</taxon>
    </lineage>
</organism>
<evidence type="ECO:0000259" key="3">
    <source>
        <dbReference type="Pfam" id="PF18118"/>
    </source>
</evidence>
<sequence>ETNLKTNFPLDLIFEAVSSVFPDKGTAEELKEKYKELTECTDPNSLPPECTPNVDGPDAHLSNENKVYTHFIHYFVVDALNMIAFCILITQHQIRSRERLHRVS</sequence>
<evidence type="ECO:0000256" key="2">
    <source>
        <dbReference type="SAM" id="Phobius"/>
    </source>
</evidence>
<dbReference type="Pfam" id="PF18118">
    <property type="entry name" value="PRC2_HTH_1"/>
    <property type="match status" value="1"/>
</dbReference>
<accession>A0ABM0MWM7</accession>
<reference evidence="5" key="1">
    <citation type="submission" date="2025-08" db="UniProtKB">
        <authorList>
            <consortium name="RefSeq"/>
        </authorList>
    </citation>
    <scope>IDENTIFICATION</scope>
    <source>
        <tissue evidence="5">Testes</tissue>
    </source>
</reference>
<evidence type="ECO:0000313" key="5">
    <source>
        <dbReference type="RefSeq" id="XP_006824418.1"/>
    </source>
</evidence>
<keyword evidence="2" id="KW-1133">Transmembrane helix</keyword>
<feature type="transmembrane region" description="Helical" evidence="2">
    <location>
        <begin position="71"/>
        <end position="90"/>
    </location>
</feature>
<feature type="domain" description="Polycomb repressive complex 2 subunit EZH1/EZH2 tri-helical" evidence="3">
    <location>
        <begin position="5"/>
        <end position="39"/>
    </location>
</feature>
<evidence type="ECO:0000313" key="4">
    <source>
        <dbReference type="Proteomes" id="UP000694865"/>
    </source>
</evidence>
<gene>
    <name evidence="5" type="primary">LOC102805300</name>
</gene>
<keyword evidence="2" id="KW-0472">Membrane</keyword>
<evidence type="ECO:0000256" key="1">
    <source>
        <dbReference type="SAM" id="MobiDB-lite"/>
    </source>
</evidence>